<name>A0AA36IJ65_9DINO</name>
<protein>
    <recommendedName>
        <fullName evidence="6">C3H1-type domain-containing protein</fullName>
    </recommendedName>
</protein>
<evidence type="ECO:0000259" key="6">
    <source>
        <dbReference type="PROSITE" id="PS50103"/>
    </source>
</evidence>
<feature type="compositionally biased region" description="Polar residues" evidence="5">
    <location>
        <begin position="30"/>
        <end position="40"/>
    </location>
</feature>
<keyword evidence="1 4" id="KW-0479">Metal-binding</keyword>
<evidence type="ECO:0000256" key="5">
    <source>
        <dbReference type="SAM" id="MobiDB-lite"/>
    </source>
</evidence>
<gene>
    <name evidence="7" type="ORF">EVOR1521_LOCUS13734</name>
</gene>
<sequence length="317" mass="34752">MDAPVGLSVSARRKERGSESETREPDSDRLSQPSVDSQPGLQKLDEEAQLATADSLATLSDKGITPVTVDVSKLVDLPPAEQKRRGNELLSLLSEGDKAPTLPNLPPPPQMRKHEAFLDMGKAWTKKSAEPWEPSGPIAGDLRCIPAEQSSYQWDMSWDKSQMVLPQSYGSGFTECLSRELVPVLYEAAHRAFGPGHTANVQCLPDASGYEVFVQGAAAQEAELRGDALLEALGRALWPLLGDPYIDMNRHLDSAYGSNSYRLMLWRSGEGEAADSRRCWNYVRHGSCARGDACRWAHAMPETFGIGIKVSPVRYAK</sequence>
<evidence type="ECO:0000256" key="2">
    <source>
        <dbReference type="ARBA" id="ARBA00022771"/>
    </source>
</evidence>
<evidence type="ECO:0000313" key="7">
    <source>
        <dbReference type="EMBL" id="CAJ1387723.1"/>
    </source>
</evidence>
<reference evidence="7" key="1">
    <citation type="submission" date="2023-08" db="EMBL/GenBank/DDBJ databases">
        <authorList>
            <person name="Chen Y."/>
            <person name="Shah S."/>
            <person name="Dougan E. K."/>
            <person name="Thang M."/>
            <person name="Chan C."/>
        </authorList>
    </citation>
    <scope>NUCLEOTIDE SEQUENCE</scope>
</reference>
<feature type="compositionally biased region" description="Basic and acidic residues" evidence="5">
    <location>
        <begin position="16"/>
        <end position="29"/>
    </location>
</feature>
<feature type="domain" description="C3H1-type" evidence="6">
    <location>
        <begin position="273"/>
        <end position="301"/>
    </location>
</feature>
<dbReference type="EMBL" id="CAUJNA010001558">
    <property type="protein sequence ID" value="CAJ1387723.1"/>
    <property type="molecule type" value="Genomic_DNA"/>
</dbReference>
<feature type="region of interest" description="Disordered" evidence="5">
    <location>
        <begin position="1"/>
        <end position="43"/>
    </location>
</feature>
<keyword evidence="3 4" id="KW-0862">Zinc</keyword>
<evidence type="ECO:0000256" key="3">
    <source>
        <dbReference type="ARBA" id="ARBA00022833"/>
    </source>
</evidence>
<dbReference type="Proteomes" id="UP001178507">
    <property type="component" value="Unassembled WGS sequence"/>
</dbReference>
<comment type="caution">
    <text evidence="7">The sequence shown here is derived from an EMBL/GenBank/DDBJ whole genome shotgun (WGS) entry which is preliminary data.</text>
</comment>
<evidence type="ECO:0000313" key="8">
    <source>
        <dbReference type="Proteomes" id="UP001178507"/>
    </source>
</evidence>
<proteinExistence type="predicted"/>
<dbReference type="PROSITE" id="PS50103">
    <property type="entry name" value="ZF_C3H1"/>
    <property type="match status" value="1"/>
</dbReference>
<feature type="zinc finger region" description="C3H1-type" evidence="4">
    <location>
        <begin position="273"/>
        <end position="301"/>
    </location>
</feature>
<dbReference type="SUPFAM" id="SSF90229">
    <property type="entry name" value="CCCH zinc finger"/>
    <property type="match status" value="1"/>
</dbReference>
<evidence type="ECO:0000256" key="4">
    <source>
        <dbReference type="PROSITE-ProRule" id="PRU00723"/>
    </source>
</evidence>
<evidence type="ECO:0000256" key="1">
    <source>
        <dbReference type="ARBA" id="ARBA00022723"/>
    </source>
</evidence>
<accession>A0AA36IJ65</accession>
<keyword evidence="8" id="KW-1185">Reference proteome</keyword>
<dbReference type="InterPro" id="IPR000571">
    <property type="entry name" value="Znf_CCCH"/>
</dbReference>
<organism evidence="7 8">
    <name type="scientific">Effrenium voratum</name>
    <dbReference type="NCBI Taxonomy" id="2562239"/>
    <lineage>
        <taxon>Eukaryota</taxon>
        <taxon>Sar</taxon>
        <taxon>Alveolata</taxon>
        <taxon>Dinophyceae</taxon>
        <taxon>Suessiales</taxon>
        <taxon>Symbiodiniaceae</taxon>
        <taxon>Effrenium</taxon>
    </lineage>
</organism>
<keyword evidence="2 4" id="KW-0863">Zinc-finger</keyword>
<dbReference type="GO" id="GO:0008270">
    <property type="term" value="F:zinc ion binding"/>
    <property type="evidence" value="ECO:0007669"/>
    <property type="project" value="UniProtKB-KW"/>
</dbReference>
<dbReference type="InterPro" id="IPR036855">
    <property type="entry name" value="Znf_CCCH_sf"/>
</dbReference>
<dbReference type="AlphaFoldDB" id="A0AA36IJ65"/>